<dbReference type="EMBL" id="KC632501">
    <property type="protein sequence ID" value="AGM32315.1"/>
    <property type="molecule type" value="mRNA"/>
</dbReference>
<reference evidence="3" key="1">
    <citation type="submission" date="2013-02" db="EMBL/GenBank/DDBJ databases">
        <title>Immune-Related transcriptome of Coptotermes formosanus Shiraki workers: the defense mechanism.</title>
        <authorList>
            <person name="Hussain A."/>
            <person name="Li Y.F."/>
            <person name="Wen S.Y."/>
        </authorList>
    </citation>
    <scope>NUCLEOTIDE SEQUENCE</scope>
</reference>
<proteinExistence type="evidence at transcript level"/>
<feature type="coiled-coil region" evidence="1">
    <location>
        <begin position="26"/>
        <end position="117"/>
    </location>
</feature>
<protein>
    <submittedName>
        <fullName evidence="3">Uncharacterized protein</fullName>
    </submittedName>
</protein>
<evidence type="ECO:0000256" key="1">
    <source>
        <dbReference type="SAM" id="Coils"/>
    </source>
</evidence>
<dbReference type="AlphaFoldDB" id="R4UMH9"/>
<feature type="compositionally biased region" description="Basic and acidic residues" evidence="2">
    <location>
        <begin position="191"/>
        <end position="206"/>
    </location>
</feature>
<evidence type="ECO:0000256" key="2">
    <source>
        <dbReference type="SAM" id="MobiDB-lite"/>
    </source>
</evidence>
<name>R4UMH9_COPFO</name>
<organism evidence="3">
    <name type="scientific">Coptotermes formosanus</name>
    <name type="common">Formosan subterranean termite</name>
    <dbReference type="NCBI Taxonomy" id="36987"/>
    <lineage>
        <taxon>Eukaryota</taxon>
        <taxon>Metazoa</taxon>
        <taxon>Ecdysozoa</taxon>
        <taxon>Arthropoda</taxon>
        <taxon>Hexapoda</taxon>
        <taxon>Insecta</taxon>
        <taxon>Pterygota</taxon>
        <taxon>Neoptera</taxon>
        <taxon>Polyneoptera</taxon>
        <taxon>Dictyoptera</taxon>
        <taxon>Blattodea</taxon>
        <taxon>Blattoidea</taxon>
        <taxon>Termitoidae</taxon>
        <taxon>Rhinotermitidae</taxon>
        <taxon>Coptotermes</taxon>
    </lineage>
</organism>
<feature type="non-terminal residue" evidence="3">
    <location>
        <position position="206"/>
    </location>
</feature>
<evidence type="ECO:0000313" key="3">
    <source>
        <dbReference type="EMBL" id="AGM32315.1"/>
    </source>
</evidence>
<sequence>MSLMNPTQVPKYEGKSDSVKNLVVGLKGTEELIMNLENRVAELEEENQKLFADNSRFLVEIQKRESQNEYLSKENNELKKITKNYDDKNSNQLKKTISDQENEIRGLQAKLAHLSQNLDVKSGDDRFYDEIIGKLSNYVGKKVNVKRLGPNEKEDLIREMLNMLDNTQSQQRTRDVKKVFDSGQVEGSDQASEKPVDEEQSSDEKE</sequence>
<feature type="region of interest" description="Disordered" evidence="2">
    <location>
        <begin position="165"/>
        <end position="206"/>
    </location>
</feature>
<accession>R4UMH9</accession>
<keyword evidence="1" id="KW-0175">Coiled coil</keyword>